<dbReference type="Proteomes" id="UP000287651">
    <property type="component" value="Unassembled WGS sequence"/>
</dbReference>
<dbReference type="AlphaFoldDB" id="A0A426ZJG2"/>
<evidence type="ECO:0000313" key="3">
    <source>
        <dbReference type="Proteomes" id="UP000287651"/>
    </source>
</evidence>
<sequence>MLQQVSQYVTVESLVVGKREDHKKSRGDKPRGQSFGTPRRRDRPELPALRPLPVPLNSTRTEKLGLTDKDLLPVLTMLTRFTGDSVSSAGTIVLPITVGEEPRSKILLVSFVVVVLRSTYNGIIGRPTLNKLREVVSMYH</sequence>
<dbReference type="PANTHER" id="PTHR33240">
    <property type="entry name" value="OS08G0508500 PROTEIN"/>
    <property type="match status" value="1"/>
</dbReference>
<accession>A0A426ZJG2</accession>
<feature type="compositionally biased region" description="Basic and acidic residues" evidence="1">
    <location>
        <begin position="17"/>
        <end position="31"/>
    </location>
</feature>
<comment type="caution">
    <text evidence="2">The sequence shown here is derived from an EMBL/GenBank/DDBJ whole genome shotgun (WGS) entry which is preliminary data.</text>
</comment>
<name>A0A426ZJG2_ENSVE</name>
<organism evidence="2 3">
    <name type="scientific">Ensete ventricosum</name>
    <name type="common">Abyssinian banana</name>
    <name type="synonym">Musa ensete</name>
    <dbReference type="NCBI Taxonomy" id="4639"/>
    <lineage>
        <taxon>Eukaryota</taxon>
        <taxon>Viridiplantae</taxon>
        <taxon>Streptophyta</taxon>
        <taxon>Embryophyta</taxon>
        <taxon>Tracheophyta</taxon>
        <taxon>Spermatophyta</taxon>
        <taxon>Magnoliopsida</taxon>
        <taxon>Liliopsida</taxon>
        <taxon>Zingiberales</taxon>
        <taxon>Musaceae</taxon>
        <taxon>Ensete</taxon>
    </lineage>
</organism>
<protein>
    <submittedName>
        <fullName evidence="2">Uncharacterized protein</fullName>
    </submittedName>
</protein>
<evidence type="ECO:0000256" key="1">
    <source>
        <dbReference type="SAM" id="MobiDB-lite"/>
    </source>
</evidence>
<evidence type="ECO:0000313" key="2">
    <source>
        <dbReference type="EMBL" id="RRT64143.1"/>
    </source>
</evidence>
<gene>
    <name evidence="2" type="ORF">B296_00039917</name>
</gene>
<dbReference type="EMBL" id="AMZH03006310">
    <property type="protein sequence ID" value="RRT64143.1"/>
    <property type="molecule type" value="Genomic_DNA"/>
</dbReference>
<dbReference type="PANTHER" id="PTHR33240:SF8">
    <property type="entry name" value="OS03G0439900 PROTEIN"/>
    <property type="match status" value="1"/>
</dbReference>
<reference evidence="2 3" key="1">
    <citation type="journal article" date="2014" name="Agronomy (Basel)">
        <title>A Draft Genome Sequence for Ensete ventricosum, the Drought-Tolerant Tree Against Hunger.</title>
        <authorList>
            <person name="Harrison J."/>
            <person name="Moore K.A."/>
            <person name="Paszkiewicz K."/>
            <person name="Jones T."/>
            <person name="Grant M."/>
            <person name="Ambacheew D."/>
            <person name="Muzemil S."/>
            <person name="Studholme D.J."/>
        </authorList>
    </citation>
    <scope>NUCLEOTIDE SEQUENCE [LARGE SCALE GENOMIC DNA]</scope>
</reference>
<proteinExistence type="predicted"/>
<feature type="region of interest" description="Disordered" evidence="1">
    <location>
        <begin position="17"/>
        <end position="60"/>
    </location>
</feature>